<dbReference type="InterPro" id="IPR011033">
    <property type="entry name" value="PRC_barrel-like_sf"/>
</dbReference>
<dbReference type="SUPFAM" id="SSF50346">
    <property type="entry name" value="PRC-barrel domain"/>
    <property type="match status" value="1"/>
</dbReference>
<gene>
    <name evidence="2" type="ORF">NKI33_02980</name>
</gene>
<feature type="domain" description="PRC-barrel" evidence="1">
    <location>
        <begin position="11"/>
        <end position="87"/>
    </location>
</feature>
<dbReference type="RefSeq" id="WP_023768861.1">
    <property type="nucleotide sequence ID" value="NZ_CP097252.1"/>
</dbReference>
<accession>A0ABV1Y9U1</accession>
<evidence type="ECO:0000259" key="1">
    <source>
        <dbReference type="Pfam" id="PF05239"/>
    </source>
</evidence>
<comment type="caution">
    <text evidence="2">The sequence shown here is derived from an EMBL/GenBank/DDBJ whole genome shotgun (WGS) entry which is preliminary data.</text>
</comment>
<dbReference type="Pfam" id="PF05239">
    <property type="entry name" value="PRC"/>
    <property type="match status" value="1"/>
</dbReference>
<organism evidence="2 3">
    <name type="scientific">Mesorhizobium opportunistum</name>
    <dbReference type="NCBI Taxonomy" id="593909"/>
    <lineage>
        <taxon>Bacteria</taxon>
        <taxon>Pseudomonadati</taxon>
        <taxon>Pseudomonadota</taxon>
        <taxon>Alphaproteobacteria</taxon>
        <taxon>Hyphomicrobiales</taxon>
        <taxon>Phyllobacteriaceae</taxon>
        <taxon>Mesorhizobium</taxon>
    </lineage>
</organism>
<dbReference type="InterPro" id="IPR027275">
    <property type="entry name" value="PRC-brl_dom"/>
</dbReference>
<proteinExistence type="predicted"/>
<dbReference type="Proteomes" id="UP001464387">
    <property type="component" value="Unassembled WGS sequence"/>
</dbReference>
<evidence type="ECO:0000313" key="3">
    <source>
        <dbReference type="Proteomes" id="UP001464387"/>
    </source>
</evidence>
<dbReference type="PANTHER" id="PTHR36505:SF1">
    <property type="entry name" value="BLR1072 PROTEIN"/>
    <property type="match status" value="1"/>
</dbReference>
<sequence>MTTQTGHTQAIAASRVIGTTVYNTAGDSIGSIEDVMLDKTSNGIMFAVIGFGGFLGMGEKYHAIPWASLDYDQDKGGYVVPFSKEQLKAAPAYSIDELTGEDGERARDASYEYYNVKPYWH</sequence>
<protein>
    <submittedName>
        <fullName evidence="2">PRC-barrel domain-containing protein</fullName>
    </submittedName>
</protein>
<evidence type="ECO:0000313" key="2">
    <source>
        <dbReference type="EMBL" id="MER8931931.1"/>
    </source>
</evidence>
<name>A0ABV1Y9U1_9HYPH</name>
<dbReference type="PANTHER" id="PTHR36505">
    <property type="entry name" value="BLR1072 PROTEIN"/>
    <property type="match status" value="1"/>
</dbReference>
<keyword evidence="3" id="KW-1185">Reference proteome</keyword>
<dbReference type="EMBL" id="JAMYPJ010000002">
    <property type="protein sequence ID" value="MER8931931.1"/>
    <property type="molecule type" value="Genomic_DNA"/>
</dbReference>
<dbReference type="Gene3D" id="2.30.30.240">
    <property type="entry name" value="PRC-barrel domain"/>
    <property type="match status" value="1"/>
</dbReference>
<reference evidence="2 3" key="1">
    <citation type="journal article" date="2024" name="Proc. Natl. Acad. Sci. U.S.A.">
        <title>The evolutionary genomics of adaptation to stress in wild rhizobium bacteria.</title>
        <authorList>
            <person name="Kehlet-Delgado H."/>
            <person name="Montoya A.P."/>
            <person name="Jensen K.T."/>
            <person name="Wendlandt C.E."/>
            <person name="Dexheimer C."/>
            <person name="Roberts M."/>
            <person name="Torres Martinez L."/>
            <person name="Friesen M.L."/>
            <person name="Griffitts J.S."/>
            <person name="Porter S.S."/>
        </authorList>
    </citation>
    <scope>NUCLEOTIDE SEQUENCE [LARGE SCALE GENOMIC DNA]</scope>
    <source>
        <strain evidence="2 3">M0729</strain>
    </source>
</reference>